<dbReference type="PANTHER" id="PTHR44757">
    <property type="entry name" value="DIGUANYLATE CYCLASE DGCP"/>
    <property type="match status" value="1"/>
</dbReference>
<dbReference type="InterPro" id="IPR043128">
    <property type="entry name" value="Rev_trsase/Diguanyl_cyclase"/>
</dbReference>
<dbReference type="PROSITE" id="PS50887">
    <property type="entry name" value="GGDEF"/>
    <property type="match status" value="1"/>
</dbReference>
<evidence type="ECO:0000313" key="5">
    <source>
        <dbReference type="EMBL" id="MXN99019.1"/>
    </source>
</evidence>
<dbReference type="NCBIfam" id="TIGR00254">
    <property type="entry name" value="GGDEF"/>
    <property type="match status" value="1"/>
</dbReference>
<dbReference type="Pfam" id="PF00990">
    <property type="entry name" value="GGDEF"/>
    <property type="match status" value="1"/>
</dbReference>
<dbReference type="AlphaFoldDB" id="A0A6N8TD47"/>
<dbReference type="CDD" id="cd01949">
    <property type="entry name" value="GGDEF"/>
    <property type="match status" value="1"/>
</dbReference>
<proteinExistence type="predicted"/>
<comment type="caution">
    <text evidence="5">The sequence shown here is derived from an EMBL/GenBank/DDBJ whole genome shotgun (WGS) entry which is preliminary data.</text>
</comment>
<dbReference type="SMART" id="SM00267">
    <property type="entry name" value="GGDEF"/>
    <property type="match status" value="1"/>
</dbReference>
<feature type="transmembrane region" description="Helical" evidence="2">
    <location>
        <begin position="119"/>
        <end position="137"/>
    </location>
</feature>
<dbReference type="EMBL" id="WUML01000001">
    <property type="protein sequence ID" value="MXN99019.1"/>
    <property type="molecule type" value="Genomic_DNA"/>
</dbReference>
<keyword evidence="2" id="KW-0812">Transmembrane</keyword>
<dbReference type="PANTHER" id="PTHR44757:SF2">
    <property type="entry name" value="BIOFILM ARCHITECTURE MAINTENANCE PROTEIN MBAA"/>
    <property type="match status" value="1"/>
</dbReference>
<evidence type="ECO:0000256" key="2">
    <source>
        <dbReference type="SAM" id="Phobius"/>
    </source>
</evidence>
<dbReference type="InterPro" id="IPR052155">
    <property type="entry name" value="Biofilm_reg_signaling"/>
</dbReference>
<dbReference type="InterPro" id="IPR029787">
    <property type="entry name" value="Nucleotide_cyclase"/>
</dbReference>
<evidence type="ECO:0000259" key="3">
    <source>
        <dbReference type="PROSITE" id="PS50883"/>
    </source>
</evidence>
<sequence>MPAHPPSTLSRNTSARRRPFRPETRMSDASRLMPADEPTRRQILSAQALSLLDGVVLSLVANSFLAATTAAVLWLDGPNVQVLLWLAAVLAINLARYIGVRIVRRLNCAVERPRRALGVLSLGAIGGGLAWSLPPFIGAAHGAEGLNPYLIFIIGGICAGSLMQSTAYARTALLFSGPPLAAAFVSLLIAGTTEAFVIAADALLLAIMMLRASQLSEAGFIRSQIDRLKAVALAASLSDANAEIRQSYHQLASLANRDPLTGLGNRALFNQRLRGLLSSGVQPDRLALLAIDLDRFKAINDTMGHGAGDAVLVEIASRLASLTGPTDTVVRLGGDEFAVIVDGKAAEARGREIGEGIVRLAGDPILIGGRPVTVGASAGLALHPQHGETADALFASADIALYAAKEGGRRRLGLFNPELKARIERQRLIEATLAEAVESRQLQVVFQPQVALAGGAVIGFEALLRWSHPELGPVAPPDIVRAAHALHISTALTGYVATRAAELLRTLPRLGLPEAAVAVNVSPREFSGDTLSHLLIEIARTHEVSPALMEIEITEEATLDTQAAGAELARLEAAGFRLAVDDFGVGHSSLAYLVSLHIDRLKIDRSFVTGLARSRENQALIAALVGIGRALSIDIVVEGVESEEEAEVLRILGCRHAQGYYFARPMAAAEIPRWLDQHAARFQQAAAGSP</sequence>
<dbReference type="CDD" id="cd01948">
    <property type="entry name" value="EAL"/>
    <property type="match status" value="1"/>
</dbReference>
<evidence type="ECO:0000259" key="4">
    <source>
        <dbReference type="PROSITE" id="PS50887"/>
    </source>
</evidence>
<dbReference type="InterPro" id="IPR035919">
    <property type="entry name" value="EAL_sf"/>
</dbReference>
<feature type="transmembrane region" description="Helical" evidence="2">
    <location>
        <begin position="181"/>
        <end position="210"/>
    </location>
</feature>
<dbReference type="SMART" id="SM00052">
    <property type="entry name" value="EAL"/>
    <property type="match status" value="1"/>
</dbReference>
<keyword evidence="2" id="KW-0472">Membrane</keyword>
<dbReference type="Proteomes" id="UP000440304">
    <property type="component" value="Unassembled WGS sequence"/>
</dbReference>
<feature type="region of interest" description="Disordered" evidence="1">
    <location>
        <begin position="1"/>
        <end position="35"/>
    </location>
</feature>
<reference evidence="5 6" key="1">
    <citation type="submission" date="2019-12" db="EMBL/GenBank/DDBJ databases">
        <title>Shinella granuli gen. nov., sp. nov., and proposal of the reclassification of Zoogloea ramigera ATCC 19623 as Shinella zoogloeoides sp. nov.</title>
        <authorList>
            <person name="Gao J."/>
        </authorList>
    </citation>
    <scope>NUCLEOTIDE SEQUENCE [LARGE SCALE GENOMIC DNA]</scope>
    <source>
        <strain evidence="5 6">DSM 287</strain>
    </source>
</reference>
<dbReference type="Gene3D" id="3.20.20.450">
    <property type="entry name" value="EAL domain"/>
    <property type="match status" value="1"/>
</dbReference>
<feature type="transmembrane region" description="Helical" evidence="2">
    <location>
        <begin position="50"/>
        <end position="74"/>
    </location>
</feature>
<dbReference type="SUPFAM" id="SSF141868">
    <property type="entry name" value="EAL domain-like"/>
    <property type="match status" value="1"/>
</dbReference>
<feature type="domain" description="EAL" evidence="3">
    <location>
        <begin position="426"/>
        <end position="679"/>
    </location>
</feature>
<protein>
    <submittedName>
        <fullName evidence="5">EAL domain-containing protein</fullName>
    </submittedName>
</protein>
<accession>A0A6N8TD47</accession>
<gene>
    <name evidence="5" type="ORF">GR156_01775</name>
</gene>
<dbReference type="PROSITE" id="PS50883">
    <property type="entry name" value="EAL"/>
    <property type="match status" value="1"/>
</dbReference>
<dbReference type="SUPFAM" id="SSF55073">
    <property type="entry name" value="Nucleotide cyclase"/>
    <property type="match status" value="1"/>
</dbReference>
<name>A0A6N8TD47_SHIZO</name>
<feature type="transmembrane region" description="Helical" evidence="2">
    <location>
        <begin position="80"/>
        <end position="98"/>
    </location>
</feature>
<feature type="domain" description="GGDEF" evidence="4">
    <location>
        <begin position="284"/>
        <end position="417"/>
    </location>
</feature>
<dbReference type="InterPro" id="IPR001633">
    <property type="entry name" value="EAL_dom"/>
</dbReference>
<dbReference type="Gene3D" id="3.30.70.270">
    <property type="match status" value="1"/>
</dbReference>
<keyword evidence="2" id="KW-1133">Transmembrane helix</keyword>
<evidence type="ECO:0000256" key="1">
    <source>
        <dbReference type="SAM" id="MobiDB-lite"/>
    </source>
</evidence>
<feature type="transmembrane region" description="Helical" evidence="2">
    <location>
        <begin position="149"/>
        <end position="169"/>
    </location>
</feature>
<evidence type="ECO:0000313" key="6">
    <source>
        <dbReference type="Proteomes" id="UP000440304"/>
    </source>
</evidence>
<dbReference type="Pfam" id="PF00563">
    <property type="entry name" value="EAL"/>
    <property type="match status" value="1"/>
</dbReference>
<dbReference type="InterPro" id="IPR000160">
    <property type="entry name" value="GGDEF_dom"/>
</dbReference>
<organism evidence="5 6">
    <name type="scientific">Shinella zoogloeoides</name>
    <name type="common">Crabtreella saccharophila</name>
    <dbReference type="NCBI Taxonomy" id="352475"/>
    <lineage>
        <taxon>Bacteria</taxon>
        <taxon>Pseudomonadati</taxon>
        <taxon>Pseudomonadota</taxon>
        <taxon>Alphaproteobacteria</taxon>
        <taxon>Hyphomicrobiales</taxon>
        <taxon>Rhizobiaceae</taxon>
        <taxon>Shinella</taxon>
    </lineage>
</organism>